<evidence type="ECO:0000256" key="5">
    <source>
        <dbReference type="ARBA" id="ARBA00022989"/>
    </source>
</evidence>
<evidence type="ECO:0000256" key="4">
    <source>
        <dbReference type="ARBA" id="ARBA00022692"/>
    </source>
</evidence>
<dbReference type="Gene3D" id="2.60.40.2880">
    <property type="entry name" value="MmpS1-5, C-terminal soluble domain"/>
    <property type="match status" value="1"/>
</dbReference>
<evidence type="ECO:0008006" key="11">
    <source>
        <dbReference type="Google" id="ProtNLM"/>
    </source>
</evidence>
<keyword evidence="4 8" id="KW-0812">Transmembrane</keyword>
<dbReference type="Pfam" id="PF05423">
    <property type="entry name" value="Mycobact_memb"/>
    <property type="match status" value="1"/>
</dbReference>
<evidence type="ECO:0000256" key="2">
    <source>
        <dbReference type="ARBA" id="ARBA00007531"/>
    </source>
</evidence>
<protein>
    <recommendedName>
        <fullName evidence="11">Siderophore export accessory protein MmpS4</fullName>
    </recommendedName>
</protein>
<accession>A0A6N4W9H2</accession>
<evidence type="ECO:0000256" key="8">
    <source>
        <dbReference type="SAM" id="Phobius"/>
    </source>
</evidence>
<organism evidence="9 10">
    <name type="scientific">Mycolicibacterium anyangense</name>
    <dbReference type="NCBI Taxonomy" id="1431246"/>
    <lineage>
        <taxon>Bacteria</taxon>
        <taxon>Bacillati</taxon>
        <taxon>Actinomycetota</taxon>
        <taxon>Actinomycetes</taxon>
        <taxon>Mycobacteriales</taxon>
        <taxon>Mycobacteriaceae</taxon>
        <taxon>Mycolicibacterium</taxon>
    </lineage>
</organism>
<comment type="subcellular location">
    <subcellularLocation>
        <location evidence="1">Cell membrane</location>
    </subcellularLocation>
</comment>
<comment type="similarity">
    <text evidence="2">Belongs to the MmpS family.</text>
</comment>
<evidence type="ECO:0000313" key="9">
    <source>
        <dbReference type="EMBL" id="BBZ77003.1"/>
    </source>
</evidence>
<evidence type="ECO:0000256" key="3">
    <source>
        <dbReference type="ARBA" id="ARBA00022475"/>
    </source>
</evidence>
<evidence type="ECO:0000256" key="6">
    <source>
        <dbReference type="ARBA" id="ARBA00023136"/>
    </source>
</evidence>
<dbReference type="AlphaFoldDB" id="A0A6N4W9H2"/>
<keyword evidence="6 8" id="KW-0472">Membrane</keyword>
<gene>
    <name evidence="9" type="ORF">MANY_23400</name>
</gene>
<keyword evidence="3" id="KW-1003">Cell membrane</keyword>
<dbReference type="EMBL" id="AP022620">
    <property type="protein sequence ID" value="BBZ77003.1"/>
    <property type="molecule type" value="Genomic_DNA"/>
</dbReference>
<feature type="transmembrane region" description="Helical" evidence="8">
    <location>
        <begin position="72"/>
        <end position="90"/>
    </location>
</feature>
<reference evidence="9 10" key="1">
    <citation type="journal article" date="2019" name="Emerg. Microbes Infect.">
        <title>Comprehensive subspecies identification of 175 nontuberculous mycobacteria species based on 7547 genomic profiles.</title>
        <authorList>
            <person name="Matsumoto Y."/>
            <person name="Kinjo T."/>
            <person name="Motooka D."/>
            <person name="Nabeya D."/>
            <person name="Jung N."/>
            <person name="Uechi K."/>
            <person name="Horii T."/>
            <person name="Iida T."/>
            <person name="Fujita J."/>
            <person name="Nakamura S."/>
        </authorList>
    </citation>
    <scope>NUCLEOTIDE SEQUENCE [LARGE SCALE GENOMIC DNA]</scope>
    <source>
        <strain evidence="9 10">JCM 30275</strain>
    </source>
</reference>
<feature type="region of interest" description="Disordered" evidence="7">
    <location>
        <begin position="1"/>
        <end position="58"/>
    </location>
</feature>
<evidence type="ECO:0000256" key="1">
    <source>
        <dbReference type="ARBA" id="ARBA00004236"/>
    </source>
</evidence>
<dbReference type="GO" id="GO:0005886">
    <property type="term" value="C:plasma membrane"/>
    <property type="evidence" value="ECO:0007669"/>
    <property type="project" value="UniProtKB-SubCell"/>
</dbReference>
<keyword evidence="10" id="KW-1185">Reference proteome</keyword>
<dbReference type="InterPro" id="IPR038468">
    <property type="entry name" value="MmpS_C"/>
</dbReference>
<dbReference type="Proteomes" id="UP000467249">
    <property type="component" value="Chromosome"/>
</dbReference>
<keyword evidence="5 8" id="KW-1133">Transmembrane helix</keyword>
<sequence length="208" mass="22096">MDAVVEGELPDVEPPHSEITATGAADASKVASSSRKFGRRGRESLTPPATDGSSARKRRPASSRIFGLLRRLWIPLVVLAVVVAGGFTVSRLHGIFGSQKPVAYGDTRTDTAKPINPKYLKYEVWGAPGTVAQISYFNENGDPQFIQGVSLPWTFSFPMVGAAGIGSVAAQGDTDTIGCRITVGDEVKTEKVTNHEVSSFVSCMLKAA</sequence>
<dbReference type="KEGG" id="many:MANY_23400"/>
<dbReference type="InterPro" id="IPR008693">
    <property type="entry name" value="MmpS"/>
</dbReference>
<name>A0A6N4W9H2_9MYCO</name>
<evidence type="ECO:0000313" key="10">
    <source>
        <dbReference type="Proteomes" id="UP000467249"/>
    </source>
</evidence>
<evidence type="ECO:0000256" key="7">
    <source>
        <dbReference type="SAM" id="MobiDB-lite"/>
    </source>
</evidence>
<proteinExistence type="inferred from homology"/>